<keyword evidence="2 3" id="KW-0505">Motor protein</keyword>
<evidence type="ECO:0000256" key="1">
    <source>
        <dbReference type="ARBA" id="ARBA00023054"/>
    </source>
</evidence>
<dbReference type="OrthoDB" id="123929at2759"/>
<dbReference type="GO" id="GO:0003777">
    <property type="term" value="F:microtubule motor activity"/>
    <property type="evidence" value="ECO:0007669"/>
    <property type="project" value="InterPro"/>
</dbReference>
<dbReference type="PANTHER" id="PTHR47968:SF75">
    <property type="entry name" value="CENTROMERE-ASSOCIATED PROTEIN E"/>
    <property type="match status" value="1"/>
</dbReference>
<evidence type="ECO:0000256" key="4">
    <source>
        <dbReference type="SAM" id="MobiDB-lite"/>
    </source>
</evidence>
<dbReference type="SUPFAM" id="SSF52540">
    <property type="entry name" value="P-loop containing nucleoside triphosphate hydrolases"/>
    <property type="match status" value="1"/>
</dbReference>
<dbReference type="eggNOG" id="KOG0242">
    <property type="taxonomic scope" value="Eukaryota"/>
</dbReference>
<feature type="binding site" evidence="3">
    <location>
        <begin position="139"/>
        <end position="146"/>
    </location>
    <ligand>
        <name>ATP</name>
        <dbReference type="ChEBI" id="CHEBI:30616"/>
    </ligand>
</feature>
<dbReference type="PROSITE" id="PS50067">
    <property type="entry name" value="KINESIN_MOTOR_2"/>
    <property type="match status" value="1"/>
</dbReference>
<evidence type="ECO:0000256" key="3">
    <source>
        <dbReference type="PROSITE-ProRule" id="PRU00283"/>
    </source>
</evidence>
<name>Q23JL7_TETTS</name>
<dbReference type="GeneID" id="7827457"/>
<sequence>MIKLSQSKNSVHNNSNDHIIENKLKGKEEIFILNPPKAYLGGNQPHKVFVNIKQFSYEEKQNLHSQERPSVMVVNPTTITFNNINIDPKKKKIVQKEKSYSFDLVQGEEVNNQMFHKKAISQIVQKFCAGVNQSILVIGGEGSGKTQTLVGGMRDPGLFILSLEEIFEILYQSPDRENTTLKMSMYYNHDAYFYDLLVNSQFPHKLYEKENGEVFPLGISEVIVTSLRTSLKILKIGLDNIENSEEIKKQGNIVINFKCEKSENILVSQDTVYSNFKIIKISDGAYQEIFNNSKNECMVSNLMNCLRQLSKMSNKKKNAIIPFRKHIFTEYLRESLIGNSQTSIICCLSNTQKRVNDTSNVLRLGNACKKIFTNPKETKYSLSQQQNIYNDILENIGNTISIWLKEFWGELEKSKHKRLKIIFKILRNLEKYLYSLLDGLEQQIQIDLIKNALFSKILDMHCKFYSESITSEDIKEFFIAKIQVYAKKQLNDQFEQIYPSIHFVLNQLEEGKEKLIKNKNKLFTFFRHYSEVKKVTQNGNLKDIQSLVPPDIKITQLLLTNVQSLTNLDIEKMGFLQKLFTKLQEICENLIEMNQYIPQNVRIDIQNCLKDYKFLEKTLIDEGVYQIEESNINSSRISHRFNNSLFKQNQKARNSTFKLQHDVFSRSRVNSQQSEHSISRQNSQFEPGILQKLDKQTSQCYNDTQSEVSKEEEADLEKSQSDYYLNDNSKLTQLNNSQLDKSNIAEKQKLIYDKLDARKIRDLQIKLKIIPREKDIFVNNTKLSFKRQSDPNALNLFTKNQNYRQNTQFTQSYQNENTNEYYKGLLSNKQNYAYQSNKKSLKTDSMHAASIQDAIKQHQLTKQETMMMQDYDNDNKLIEKIFTCNMKYSSMYQTNKQNGNIFLTQISRDNKTSNSSSQILDKNVFSHKQSITSLNFNPSDIPSMRKYPQMLNTVYSYKLPTLSESISKESIKKFMNH</sequence>
<dbReference type="Gene3D" id="3.40.850.10">
    <property type="entry name" value="Kinesin motor domain"/>
    <property type="match status" value="1"/>
</dbReference>
<dbReference type="KEGG" id="tet:TTHERM_00758880"/>
<dbReference type="GO" id="GO:0007018">
    <property type="term" value="P:microtubule-based movement"/>
    <property type="evidence" value="ECO:0007669"/>
    <property type="project" value="InterPro"/>
</dbReference>
<dbReference type="SMART" id="SM00129">
    <property type="entry name" value="KISc"/>
    <property type="match status" value="1"/>
</dbReference>
<accession>Q23JL7</accession>
<keyword evidence="3" id="KW-0547">Nucleotide-binding</keyword>
<feature type="compositionally biased region" description="Basic and acidic residues" evidence="4">
    <location>
        <begin position="708"/>
        <end position="719"/>
    </location>
</feature>
<dbReference type="InterPro" id="IPR027417">
    <property type="entry name" value="P-loop_NTPase"/>
</dbReference>
<dbReference type="PRINTS" id="PR00380">
    <property type="entry name" value="KINESINHEAVY"/>
</dbReference>
<dbReference type="PANTHER" id="PTHR47968">
    <property type="entry name" value="CENTROMERE PROTEIN E"/>
    <property type="match status" value="1"/>
</dbReference>
<dbReference type="Proteomes" id="UP000009168">
    <property type="component" value="Unassembled WGS sequence"/>
</dbReference>
<keyword evidence="3" id="KW-0067">ATP-binding</keyword>
<dbReference type="EMBL" id="GG662685">
    <property type="protein sequence ID" value="EAR96726.2"/>
    <property type="molecule type" value="Genomic_DNA"/>
</dbReference>
<dbReference type="InterPro" id="IPR036961">
    <property type="entry name" value="Kinesin_motor_dom_sf"/>
</dbReference>
<dbReference type="STRING" id="312017.Q23JL7"/>
<keyword evidence="1" id="KW-0175">Coiled coil</keyword>
<feature type="region of interest" description="Disordered" evidence="4">
    <location>
        <begin position="700"/>
        <end position="719"/>
    </location>
</feature>
<dbReference type="HOGENOM" id="CLU_327488_0_0_1"/>
<dbReference type="AlphaFoldDB" id="Q23JL7"/>
<feature type="domain" description="Kinesin motor" evidence="5">
    <location>
        <begin position="45"/>
        <end position="371"/>
    </location>
</feature>
<dbReference type="GO" id="GO:0005524">
    <property type="term" value="F:ATP binding"/>
    <property type="evidence" value="ECO:0007669"/>
    <property type="project" value="UniProtKB-UniRule"/>
</dbReference>
<dbReference type="Pfam" id="PF00225">
    <property type="entry name" value="Kinesin"/>
    <property type="match status" value="1"/>
</dbReference>
<dbReference type="RefSeq" id="XP_001016971.2">
    <property type="nucleotide sequence ID" value="XM_001016971.2"/>
</dbReference>
<evidence type="ECO:0000256" key="2">
    <source>
        <dbReference type="ARBA" id="ARBA00023175"/>
    </source>
</evidence>
<evidence type="ECO:0000313" key="7">
    <source>
        <dbReference type="Proteomes" id="UP000009168"/>
    </source>
</evidence>
<evidence type="ECO:0000259" key="5">
    <source>
        <dbReference type="PROSITE" id="PS50067"/>
    </source>
</evidence>
<gene>
    <name evidence="6" type="ORF">TTHERM_00758880</name>
</gene>
<comment type="similarity">
    <text evidence="3">Belongs to the TRAFAC class myosin-kinesin ATPase superfamily. Kinesin family.</text>
</comment>
<dbReference type="GO" id="GO:0008017">
    <property type="term" value="F:microtubule binding"/>
    <property type="evidence" value="ECO:0007669"/>
    <property type="project" value="InterPro"/>
</dbReference>
<dbReference type="InterPro" id="IPR001752">
    <property type="entry name" value="Kinesin_motor_dom"/>
</dbReference>
<evidence type="ECO:0000313" key="6">
    <source>
        <dbReference type="EMBL" id="EAR96726.2"/>
    </source>
</evidence>
<keyword evidence="7" id="KW-1185">Reference proteome</keyword>
<protein>
    <submittedName>
        <fullName evidence="6">Kinesin motor catalytic domain protein</fullName>
    </submittedName>
</protein>
<organism evidence="6 7">
    <name type="scientific">Tetrahymena thermophila (strain SB210)</name>
    <dbReference type="NCBI Taxonomy" id="312017"/>
    <lineage>
        <taxon>Eukaryota</taxon>
        <taxon>Sar</taxon>
        <taxon>Alveolata</taxon>
        <taxon>Ciliophora</taxon>
        <taxon>Intramacronucleata</taxon>
        <taxon>Oligohymenophorea</taxon>
        <taxon>Hymenostomatida</taxon>
        <taxon>Tetrahymenina</taxon>
        <taxon>Tetrahymenidae</taxon>
        <taxon>Tetrahymena</taxon>
    </lineage>
</organism>
<proteinExistence type="inferred from homology"/>
<dbReference type="InParanoid" id="Q23JL7"/>
<dbReference type="InterPro" id="IPR027640">
    <property type="entry name" value="Kinesin-like_fam"/>
</dbReference>
<reference evidence="7" key="1">
    <citation type="journal article" date="2006" name="PLoS Biol.">
        <title>Macronuclear genome sequence of the ciliate Tetrahymena thermophila, a model eukaryote.</title>
        <authorList>
            <person name="Eisen J.A."/>
            <person name="Coyne R.S."/>
            <person name="Wu M."/>
            <person name="Wu D."/>
            <person name="Thiagarajan M."/>
            <person name="Wortman J.R."/>
            <person name="Badger J.H."/>
            <person name="Ren Q."/>
            <person name="Amedeo P."/>
            <person name="Jones K.M."/>
            <person name="Tallon L.J."/>
            <person name="Delcher A.L."/>
            <person name="Salzberg S.L."/>
            <person name="Silva J.C."/>
            <person name="Haas B.J."/>
            <person name="Majoros W.H."/>
            <person name="Farzad M."/>
            <person name="Carlton J.M."/>
            <person name="Smith R.K. Jr."/>
            <person name="Garg J."/>
            <person name="Pearlman R.E."/>
            <person name="Karrer K.M."/>
            <person name="Sun L."/>
            <person name="Manning G."/>
            <person name="Elde N.C."/>
            <person name="Turkewitz A.P."/>
            <person name="Asai D.J."/>
            <person name="Wilkes D.E."/>
            <person name="Wang Y."/>
            <person name="Cai H."/>
            <person name="Collins K."/>
            <person name="Stewart B.A."/>
            <person name="Lee S.R."/>
            <person name="Wilamowska K."/>
            <person name="Weinberg Z."/>
            <person name="Ruzzo W.L."/>
            <person name="Wloga D."/>
            <person name="Gaertig J."/>
            <person name="Frankel J."/>
            <person name="Tsao C.-C."/>
            <person name="Gorovsky M.A."/>
            <person name="Keeling P.J."/>
            <person name="Waller R.F."/>
            <person name="Patron N.J."/>
            <person name="Cherry J.M."/>
            <person name="Stover N.A."/>
            <person name="Krieger C.J."/>
            <person name="del Toro C."/>
            <person name="Ryder H.F."/>
            <person name="Williamson S.C."/>
            <person name="Barbeau R.A."/>
            <person name="Hamilton E.P."/>
            <person name="Orias E."/>
        </authorList>
    </citation>
    <scope>NUCLEOTIDE SEQUENCE [LARGE SCALE GENOMIC DNA]</scope>
    <source>
        <strain evidence="7">SB210</strain>
    </source>
</reference>